<reference evidence="2" key="2">
    <citation type="submission" date="2021-04" db="EMBL/GenBank/DDBJ databases">
        <authorList>
            <person name="Gilroy R."/>
        </authorList>
    </citation>
    <scope>NUCLEOTIDE SEQUENCE</scope>
    <source>
        <strain evidence="2">CHK130-7132</strain>
    </source>
</reference>
<name>A0A9D2TGD1_9MICO</name>
<protein>
    <recommendedName>
        <fullName evidence="1">Probable queuosine precursor transporter</fullName>
        <shortName evidence="1">Q precursor transporter</shortName>
    </recommendedName>
</protein>
<dbReference type="PANTHER" id="PTHR34300:SF2">
    <property type="entry name" value="QUEUOSINE PRECURSOR TRANSPORTER-RELATED"/>
    <property type="match status" value="1"/>
</dbReference>
<reference evidence="2" key="1">
    <citation type="journal article" date="2021" name="PeerJ">
        <title>Extensive microbial diversity within the chicken gut microbiome revealed by metagenomics and culture.</title>
        <authorList>
            <person name="Gilroy R."/>
            <person name="Ravi A."/>
            <person name="Getino M."/>
            <person name="Pursley I."/>
            <person name="Horton D.L."/>
            <person name="Alikhan N.F."/>
            <person name="Baker D."/>
            <person name="Gharbi K."/>
            <person name="Hall N."/>
            <person name="Watson M."/>
            <person name="Adriaenssens E.M."/>
            <person name="Foster-Nyarko E."/>
            <person name="Jarju S."/>
            <person name="Secka A."/>
            <person name="Antonio M."/>
            <person name="Oren A."/>
            <person name="Chaudhuri R.R."/>
            <person name="La Ragione R."/>
            <person name="Hildebrand F."/>
            <person name="Pallen M.J."/>
        </authorList>
    </citation>
    <scope>NUCLEOTIDE SEQUENCE</scope>
    <source>
        <strain evidence="2">CHK130-7132</strain>
    </source>
</reference>
<dbReference type="GO" id="GO:0022857">
    <property type="term" value="F:transmembrane transporter activity"/>
    <property type="evidence" value="ECO:0007669"/>
    <property type="project" value="UniProtKB-UniRule"/>
</dbReference>
<dbReference type="GO" id="GO:0005886">
    <property type="term" value="C:plasma membrane"/>
    <property type="evidence" value="ECO:0007669"/>
    <property type="project" value="UniProtKB-SubCell"/>
</dbReference>
<evidence type="ECO:0000313" key="2">
    <source>
        <dbReference type="EMBL" id="HJC68994.1"/>
    </source>
</evidence>
<evidence type="ECO:0000313" key="3">
    <source>
        <dbReference type="Proteomes" id="UP000823854"/>
    </source>
</evidence>
<feature type="transmembrane region" description="Helical" evidence="1">
    <location>
        <begin position="182"/>
        <end position="204"/>
    </location>
</feature>
<evidence type="ECO:0000256" key="1">
    <source>
        <dbReference type="HAMAP-Rule" id="MF_02088"/>
    </source>
</evidence>
<keyword evidence="1" id="KW-1003">Cell membrane</keyword>
<dbReference type="Pfam" id="PF02592">
    <property type="entry name" value="Vut_1"/>
    <property type="match status" value="1"/>
</dbReference>
<keyword evidence="1" id="KW-1133">Transmembrane helix</keyword>
<comment type="similarity">
    <text evidence="1">Belongs to the vitamin uptake transporter (VUT/ECF) (TC 2.A.88) family. Q precursor transporter subfamily.</text>
</comment>
<dbReference type="PANTHER" id="PTHR34300">
    <property type="entry name" value="QUEUOSINE PRECURSOR TRANSPORTER-RELATED"/>
    <property type="match status" value="1"/>
</dbReference>
<keyword evidence="1" id="KW-0812">Transmembrane</keyword>
<feature type="transmembrane region" description="Helical" evidence="1">
    <location>
        <begin position="65"/>
        <end position="84"/>
    </location>
</feature>
<comment type="caution">
    <text evidence="2">The sequence shown here is derived from an EMBL/GenBank/DDBJ whole genome shotgun (WGS) entry which is preliminary data.</text>
</comment>
<comment type="subcellular location">
    <subcellularLocation>
        <location evidence="1">Cell membrane</location>
        <topology evidence="1">Multi-pass membrane protein</topology>
    </subcellularLocation>
</comment>
<dbReference type="NCBIfam" id="TIGR00697">
    <property type="entry name" value="queuosine precursor transporter"/>
    <property type="match status" value="1"/>
</dbReference>
<dbReference type="AlphaFoldDB" id="A0A9D2TGD1"/>
<dbReference type="Proteomes" id="UP000823854">
    <property type="component" value="Unassembled WGS sequence"/>
</dbReference>
<keyword evidence="1" id="KW-0813">Transport</keyword>
<feature type="transmembrane region" description="Helical" evidence="1">
    <location>
        <begin position="137"/>
        <end position="161"/>
    </location>
</feature>
<dbReference type="HAMAP" id="MF_02088">
    <property type="entry name" value="Q_prec_transport"/>
    <property type="match status" value="1"/>
</dbReference>
<feature type="transmembrane region" description="Helical" evidence="1">
    <location>
        <begin position="96"/>
        <end position="117"/>
    </location>
</feature>
<gene>
    <name evidence="2" type="ORF">H9932_04845</name>
</gene>
<proteinExistence type="inferred from homology"/>
<feature type="transmembrane region" description="Helical" evidence="1">
    <location>
        <begin position="216"/>
        <end position="237"/>
    </location>
</feature>
<accession>A0A9D2TGD1</accession>
<keyword evidence="1" id="KW-0472">Membrane</keyword>
<feature type="transmembrane region" description="Helical" evidence="1">
    <location>
        <begin position="33"/>
        <end position="53"/>
    </location>
</feature>
<dbReference type="Gene3D" id="1.20.1740.10">
    <property type="entry name" value="Amino acid/polyamine transporter I"/>
    <property type="match status" value="1"/>
</dbReference>
<organism evidence="2 3">
    <name type="scientific">Candidatus Brachybacterium intestinipullorum</name>
    <dbReference type="NCBI Taxonomy" id="2838512"/>
    <lineage>
        <taxon>Bacteria</taxon>
        <taxon>Bacillati</taxon>
        <taxon>Actinomycetota</taxon>
        <taxon>Actinomycetes</taxon>
        <taxon>Micrococcales</taxon>
        <taxon>Dermabacteraceae</taxon>
        <taxon>Brachybacterium</taxon>
    </lineage>
</organism>
<dbReference type="InterPro" id="IPR003744">
    <property type="entry name" value="YhhQ"/>
</dbReference>
<dbReference type="EMBL" id="DWWC01000098">
    <property type="protein sequence ID" value="HJC68994.1"/>
    <property type="molecule type" value="Genomic_DNA"/>
</dbReference>
<comment type="function">
    <text evidence="1">Involved in the import of queuosine (Q) precursors, required for Q precursor salvage.</text>
</comment>
<sequence length="255" mass="27036">MTAEQNLTAPAAPPSGRPAGAVYADRGSSHFDILLAAMVTVVILSGIGAAKGVSFGDVPGTGFEIITDGGFFLFPLAYVLGDIVTELYGPRSARRAILTSFAVSILASLSYQVIIALPPFPDEYGLAKQEALEIALGPVWIVVLAGLAGFLAGQTLNSLVVSRMKRRMGERGLIARLFTSSGLGELVDTIIFCAIASVAIGITTFEQYVEYTVLGVLYKVIVQYAMIPVTSAVIRWLKRTDASYQRRLAEQAAAG</sequence>